<protein>
    <recommendedName>
        <fullName evidence="3">PEP-CTERM protein-sorting domain-containing protein</fullName>
    </recommendedName>
</protein>
<dbReference type="AlphaFoldDB" id="A0A517SU24"/>
<sequence length="144" mass="15459">MTLRGGTTRMSNGAGIHGVEGVIDLSNHAALLTRFITDSTVSLSDESTLRFYGGDQPVVESTIDLRSFDAVVLFNNETPDDFLLEHLSKFTVFGAPAEEGVNIRVTTFNGVLGAQVQALAVPEPSSVAVYAALSLGLFVRRRRC</sequence>
<organism evidence="1 2">
    <name type="scientific">Stieleria bergensis</name>
    <dbReference type="NCBI Taxonomy" id="2528025"/>
    <lineage>
        <taxon>Bacteria</taxon>
        <taxon>Pseudomonadati</taxon>
        <taxon>Planctomycetota</taxon>
        <taxon>Planctomycetia</taxon>
        <taxon>Pirellulales</taxon>
        <taxon>Pirellulaceae</taxon>
        <taxon>Stieleria</taxon>
    </lineage>
</organism>
<evidence type="ECO:0000313" key="1">
    <source>
        <dbReference type="EMBL" id="QDT59629.1"/>
    </source>
</evidence>
<reference evidence="1 2" key="1">
    <citation type="submission" date="2019-02" db="EMBL/GenBank/DDBJ databases">
        <title>Deep-cultivation of Planctomycetes and their phenomic and genomic characterization uncovers novel biology.</title>
        <authorList>
            <person name="Wiegand S."/>
            <person name="Jogler M."/>
            <person name="Boedeker C."/>
            <person name="Pinto D."/>
            <person name="Vollmers J."/>
            <person name="Rivas-Marin E."/>
            <person name="Kohn T."/>
            <person name="Peeters S.H."/>
            <person name="Heuer A."/>
            <person name="Rast P."/>
            <person name="Oberbeckmann S."/>
            <person name="Bunk B."/>
            <person name="Jeske O."/>
            <person name="Meyerdierks A."/>
            <person name="Storesund J.E."/>
            <person name="Kallscheuer N."/>
            <person name="Luecker S."/>
            <person name="Lage O.M."/>
            <person name="Pohl T."/>
            <person name="Merkel B.J."/>
            <person name="Hornburger P."/>
            <person name="Mueller R.-W."/>
            <person name="Bruemmer F."/>
            <person name="Labrenz M."/>
            <person name="Spormann A.M."/>
            <person name="Op den Camp H."/>
            <person name="Overmann J."/>
            <person name="Amann R."/>
            <person name="Jetten M.S.M."/>
            <person name="Mascher T."/>
            <person name="Medema M.H."/>
            <person name="Devos D.P."/>
            <person name="Kaster A.-K."/>
            <person name="Ovreas L."/>
            <person name="Rohde M."/>
            <person name="Galperin M.Y."/>
            <person name="Jogler C."/>
        </authorList>
    </citation>
    <scope>NUCLEOTIDE SEQUENCE [LARGE SCALE GENOMIC DNA]</scope>
    <source>
        <strain evidence="1 2">SV_7m_r</strain>
    </source>
</reference>
<dbReference type="EMBL" id="CP036272">
    <property type="protein sequence ID" value="QDT59629.1"/>
    <property type="molecule type" value="Genomic_DNA"/>
</dbReference>
<keyword evidence="2" id="KW-1185">Reference proteome</keyword>
<gene>
    <name evidence="1" type="ORF">SV7mr_21380</name>
</gene>
<dbReference type="RefSeq" id="WP_419188353.1">
    <property type="nucleotide sequence ID" value="NZ_CP036272.1"/>
</dbReference>
<evidence type="ECO:0008006" key="3">
    <source>
        <dbReference type="Google" id="ProtNLM"/>
    </source>
</evidence>
<dbReference type="Proteomes" id="UP000315003">
    <property type="component" value="Chromosome"/>
</dbReference>
<name>A0A517SU24_9BACT</name>
<accession>A0A517SU24</accession>
<proteinExistence type="predicted"/>
<evidence type="ECO:0000313" key="2">
    <source>
        <dbReference type="Proteomes" id="UP000315003"/>
    </source>
</evidence>